<keyword evidence="3" id="KW-0449">Lipoprotein</keyword>
<organism evidence="3 4">
    <name type="scientific">Alteribacillus iranensis</name>
    <dbReference type="NCBI Taxonomy" id="930128"/>
    <lineage>
        <taxon>Bacteria</taxon>
        <taxon>Bacillati</taxon>
        <taxon>Bacillota</taxon>
        <taxon>Bacilli</taxon>
        <taxon>Bacillales</taxon>
        <taxon>Bacillaceae</taxon>
        <taxon>Alteribacillus</taxon>
    </lineage>
</organism>
<reference evidence="3 4" key="1">
    <citation type="submission" date="2016-10" db="EMBL/GenBank/DDBJ databases">
        <authorList>
            <person name="de Groot N.N."/>
        </authorList>
    </citation>
    <scope>NUCLEOTIDE SEQUENCE [LARGE SCALE GENOMIC DNA]</scope>
    <source>
        <strain evidence="3 4">DSM 23995</strain>
    </source>
</reference>
<feature type="signal peptide" evidence="2">
    <location>
        <begin position="1"/>
        <end position="19"/>
    </location>
</feature>
<keyword evidence="2" id="KW-0732">Signal</keyword>
<protein>
    <submittedName>
        <fullName evidence="3">Outer membrane lipoprotein-sorting protein</fullName>
    </submittedName>
</protein>
<feature type="compositionally biased region" description="Basic and acidic residues" evidence="1">
    <location>
        <begin position="225"/>
        <end position="235"/>
    </location>
</feature>
<keyword evidence="4" id="KW-1185">Reference proteome</keyword>
<feature type="region of interest" description="Disordered" evidence="1">
    <location>
        <begin position="218"/>
        <end position="260"/>
    </location>
</feature>
<dbReference type="PANTHER" id="PTHR37507">
    <property type="entry name" value="SPORULATION PROTEIN YDCC"/>
    <property type="match status" value="1"/>
</dbReference>
<dbReference type="RefSeq" id="WP_091661068.1">
    <property type="nucleotide sequence ID" value="NZ_FONT01000004.1"/>
</dbReference>
<evidence type="ECO:0000313" key="3">
    <source>
        <dbReference type="EMBL" id="SFE78989.1"/>
    </source>
</evidence>
<evidence type="ECO:0000256" key="1">
    <source>
        <dbReference type="SAM" id="MobiDB-lite"/>
    </source>
</evidence>
<dbReference type="PROSITE" id="PS51257">
    <property type="entry name" value="PROKAR_LIPOPROTEIN"/>
    <property type="match status" value="1"/>
</dbReference>
<proteinExistence type="predicted"/>
<sequence>MRKLLLFVVLLLLSVLVLAACGEKSQEEVVRELDKKLQDMDGYKGKAAMTLETGEEPRTYNVEVWHMQNEKNKYYKVDLKNENEEQNQMIIRNDEGVFVLTPALNKSFRFQSDWPNNNSQVYLYESLISDILMDAERTFSVHEGAYVFETKTNYQNKNLSHQEIVLDAKSLTPNTVKIYDSDFKLLVSVEFTEFDEDATFDDNDFDTEKNMSAANVDMPTSAADQENKQAEEKSNSFEVSYPTFEPQGTTLTDTEESDTENGKKVVLSYTGEQPFTLIQQSAQVLEASANVNVGTGEPVDLGFTVGAWTEDSLTWNYDGVEYFLASTELTKEEMTAIARSMDNALETQAVK</sequence>
<dbReference type="Proteomes" id="UP000199516">
    <property type="component" value="Unassembled WGS sequence"/>
</dbReference>
<accession>A0A1I2DET4</accession>
<dbReference type="OrthoDB" id="9785380at2"/>
<dbReference type="AlphaFoldDB" id="A0A1I2DET4"/>
<dbReference type="EMBL" id="FONT01000004">
    <property type="protein sequence ID" value="SFE78989.1"/>
    <property type="molecule type" value="Genomic_DNA"/>
</dbReference>
<feature type="chain" id="PRO_5039448744" evidence="2">
    <location>
        <begin position="20"/>
        <end position="351"/>
    </location>
</feature>
<dbReference type="InterPro" id="IPR029046">
    <property type="entry name" value="LolA/LolB/LppX"/>
</dbReference>
<dbReference type="STRING" id="930128.SAMN05192532_10426"/>
<gene>
    <name evidence="3" type="ORF">SAMN05192532_10426</name>
</gene>
<dbReference type="SUPFAM" id="SSF89392">
    <property type="entry name" value="Prokaryotic lipoproteins and lipoprotein localization factors"/>
    <property type="match status" value="1"/>
</dbReference>
<dbReference type="InterPro" id="IPR052944">
    <property type="entry name" value="Sporulation_related"/>
</dbReference>
<dbReference type="Gene3D" id="2.50.20.10">
    <property type="entry name" value="Lipoprotein localisation LolA/LolB/LppX"/>
    <property type="match status" value="1"/>
</dbReference>
<evidence type="ECO:0000256" key="2">
    <source>
        <dbReference type="SAM" id="SignalP"/>
    </source>
</evidence>
<dbReference type="PANTHER" id="PTHR37507:SF2">
    <property type="entry name" value="SPORULATION PROTEIN YDCC"/>
    <property type="match status" value="1"/>
</dbReference>
<name>A0A1I2DET4_9BACI</name>
<evidence type="ECO:0000313" key="4">
    <source>
        <dbReference type="Proteomes" id="UP000199516"/>
    </source>
</evidence>